<accession>A0A1R3FWH3</accession>
<evidence type="ECO:0000313" key="1">
    <source>
        <dbReference type="EMBL" id="OMO50189.1"/>
    </source>
</evidence>
<keyword evidence="2" id="KW-1185">Reference proteome</keyword>
<organism evidence="1 2">
    <name type="scientific">Corchorus olitorius</name>
    <dbReference type="NCBI Taxonomy" id="93759"/>
    <lineage>
        <taxon>Eukaryota</taxon>
        <taxon>Viridiplantae</taxon>
        <taxon>Streptophyta</taxon>
        <taxon>Embryophyta</taxon>
        <taxon>Tracheophyta</taxon>
        <taxon>Spermatophyta</taxon>
        <taxon>Magnoliopsida</taxon>
        <taxon>eudicotyledons</taxon>
        <taxon>Gunneridae</taxon>
        <taxon>Pentapetalae</taxon>
        <taxon>rosids</taxon>
        <taxon>malvids</taxon>
        <taxon>Malvales</taxon>
        <taxon>Malvaceae</taxon>
        <taxon>Grewioideae</taxon>
        <taxon>Apeibeae</taxon>
        <taxon>Corchorus</taxon>
    </lineage>
</organism>
<gene>
    <name evidence="1" type="ORF">COLO4_38198</name>
</gene>
<dbReference type="EMBL" id="AWUE01024651">
    <property type="protein sequence ID" value="OMO50189.1"/>
    <property type="molecule type" value="Genomic_DNA"/>
</dbReference>
<comment type="caution">
    <text evidence="1">The sequence shown here is derived from an EMBL/GenBank/DDBJ whole genome shotgun (WGS) entry which is preliminary data.</text>
</comment>
<protein>
    <submittedName>
        <fullName evidence="1">Uncharacterized protein</fullName>
    </submittedName>
</protein>
<sequence length="42" mass="4848">MGKVRARSASREKGLSRIRRMVVCEGSDQRERIRESGKRESV</sequence>
<name>A0A1R3FWH3_9ROSI</name>
<reference evidence="2" key="1">
    <citation type="submission" date="2013-09" db="EMBL/GenBank/DDBJ databases">
        <title>Corchorus olitorius genome sequencing.</title>
        <authorList>
            <person name="Alam M."/>
            <person name="Haque M.S."/>
            <person name="Islam M.S."/>
            <person name="Emdad E.M."/>
            <person name="Islam M.M."/>
            <person name="Ahmed B."/>
            <person name="Halim A."/>
            <person name="Hossen Q.M.M."/>
            <person name="Hossain M.Z."/>
            <person name="Ahmed R."/>
            <person name="Khan M.M."/>
            <person name="Islam R."/>
            <person name="Rashid M.M."/>
            <person name="Khan S.A."/>
            <person name="Rahman M.S."/>
            <person name="Alam M."/>
            <person name="Yahiya A.S."/>
            <person name="Khan M.S."/>
            <person name="Azam M.S."/>
            <person name="Haque T."/>
            <person name="Lashkar M.Z.H."/>
            <person name="Akhand A.I."/>
            <person name="Morshed G."/>
            <person name="Roy S."/>
            <person name="Uddin K.S."/>
            <person name="Rabeya T."/>
            <person name="Hossain A.S."/>
            <person name="Chowdhury A."/>
            <person name="Snigdha A.R."/>
            <person name="Mortoza M.S."/>
            <person name="Matin S.A."/>
            <person name="Hoque S.M.E."/>
            <person name="Islam M.K."/>
            <person name="Roy D.K."/>
            <person name="Haider R."/>
            <person name="Moosa M.M."/>
            <person name="Elias S.M."/>
            <person name="Hasan A.M."/>
            <person name="Jahan S."/>
            <person name="Shafiuddin M."/>
            <person name="Mahmood N."/>
            <person name="Shommy N.S."/>
        </authorList>
    </citation>
    <scope>NUCLEOTIDE SEQUENCE [LARGE SCALE GENOMIC DNA]</scope>
    <source>
        <strain evidence="2">cv. O-4</strain>
    </source>
</reference>
<dbReference type="Proteomes" id="UP000187203">
    <property type="component" value="Unassembled WGS sequence"/>
</dbReference>
<evidence type="ECO:0000313" key="2">
    <source>
        <dbReference type="Proteomes" id="UP000187203"/>
    </source>
</evidence>
<proteinExistence type="predicted"/>
<dbReference type="AlphaFoldDB" id="A0A1R3FWH3"/>